<dbReference type="PROSITE" id="PS51939">
    <property type="entry name" value="XRRM"/>
    <property type="match status" value="1"/>
</dbReference>
<keyword evidence="1 2" id="KW-0694">RNA-binding</keyword>
<dbReference type="STRING" id="92696.A0A4V2MV84"/>
<dbReference type="InterPro" id="IPR014886">
    <property type="entry name" value="La_xRRM"/>
</dbReference>
<feature type="compositionally biased region" description="Polar residues" evidence="3">
    <location>
        <begin position="14"/>
        <end position="34"/>
    </location>
</feature>
<dbReference type="Gene3D" id="3.30.70.330">
    <property type="match status" value="1"/>
</dbReference>
<dbReference type="GO" id="GO:1990904">
    <property type="term" value="C:ribonucleoprotein complex"/>
    <property type="evidence" value="ECO:0007669"/>
    <property type="project" value="UniProtKB-UniRule"/>
</dbReference>
<dbReference type="Pfam" id="PF19977">
    <property type="entry name" value="xRRM"/>
    <property type="match status" value="1"/>
</dbReference>
<feature type="region of interest" description="Disordered" evidence="3">
    <location>
        <begin position="465"/>
        <end position="485"/>
    </location>
</feature>
<dbReference type="InterPro" id="IPR045537">
    <property type="entry name" value="Lar7_xRRM"/>
</dbReference>
<feature type="compositionally biased region" description="Acidic residues" evidence="3">
    <location>
        <begin position="363"/>
        <end position="374"/>
    </location>
</feature>
<comment type="caution">
    <text evidence="5">The sequence shown here is derived from an EMBL/GenBank/DDBJ whole genome shotgun (WGS) entry which is preliminary data.</text>
</comment>
<evidence type="ECO:0000256" key="1">
    <source>
        <dbReference type="ARBA" id="ARBA00022884"/>
    </source>
</evidence>
<feature type="region of interest" description="Disordered" evidence="3">
    <location>
        <begin position="1"/>
        <end position="49"/>
    </location>
</feature>
<gene>
    <name evidence="5" type="ORF">EIP91_008518</name>
</gene>
<keyword evidence="6" id="KW-1185">Reference proteome</keyword>
<dbReference type="OrthoDB" id="439993at2759"/>
<feature type="region of interest" description="Disordered" evidence="3">
    <location>
        <begin position="336"/>
        <end position="379"/>
    </location>
</feature>
<name>A0A4V2MV84_9APHY</name>
<accession>A0A4V2MV84</accession>
<dbReference type="EMBL" id="RWJN01000471">
    <property type="protein sequence ID" value="TCD61397.1"/>
    <property type="molecule type" value="Genomic_DNA"/>
</dbReference>
<dbReference type="Proteomes" id="UP000292702">
    <property type="component" value="Unassembled WGS sequence"/>
</dbReference>
<dbReference type="GO" id="GO:0070034">
    <property type="term" value="F:telomerase RNA binding"/>
    <property type="evidence" value="ECO:0007669"/>
    <property type="project" value="InterPro"/>
</dbReference>
<feature type="compositionally biased region" description="Polar residues" evidence="3">
    <location>
        <begin position="465"/>
        <end position="478"/>
    </location>
</feature>
<evidence type="ECO:0000256" key="2">
    <source>
        <dbReference type="PROSITE-ProRule" id="PRU01288"/>
    </source>
</evidence>
<sequence length="539" mass="60558">MLPFIPRKVARNAAKTQVQTPRSKPTDDATTSEQVAGPSQIHSQTPANIDAVTLPPLKGKEREVDPSRPNTLSDDAYAALLKLSLSDHALWLDANLRRVVESSSEGYIPLMHIVKHSSYLSSITPPPSEAILVKALRACASELFDLRVLFSEPSRAMWYGRTSGANDSAGGYEIRLKDWEGASHQARNSNREEWESKTFYMENIPLQYRSIPGIYQFTTSVLLRNNTLPASCVQSISLPRHHQDKPTDQPKCKGFALVTLSSPDHVARLVEEWPWQRRRNAKSMEQPNADLQDAVKFGFRVLKKARWDQLKEEYLARRHQLLEQIRAAQAQLNQREMDMDEDDQEDFAHAPPPKRKRTPSPAPEEEEMQTENENVEAGPVTTLWSPYPYGCLVFVKNVHPETNKTTLKTLFSSAFRPDAGWTTGDGLDYVDFTKGMDTCYLRLATPTHTAQLITHFSEHLTIQTSGLDNAGSTSDSPSPSKPVMMERVEGTREELYWGKVPEKVRRGAVEKAVKGVGASQEGGDEEREGGAGKRKRRKR</sequence>
<evidence type="ECO:0000256" key="3">
    <source>
        <dbReference type="SAM" id="MobiDB-lite"/>
    </source>
</evidence>
<feature type="region of interest" description="Disordered" evidence="3">
    <location>
        <begin position="507"/>
        <end position="539"/>
    </location>
</feature>
<protein>
    <recommendedName>
        <fullName evidence="4">XRRM domain-containing protein</fullName>
    </recommendedName>
</protein>
<proteinExistence type="predicted"/>
<evidence type="ECO:0000313" key="5">
    <source>
        <dbReference type="EMBL" id="TCD61397.1"/>
    </source>
</evidence>
<dbReference type="GO" id="GO:1904868">
    <property type="term" value="P:telomerase catalytic core complex assembly"/>
    <property type="evidence" value="ECO:0007669"/>
    <property type="project" value="InterPro"/>
</dbReference>
<organism evidence="5 6">
    <name type="scientific">Steccherinum ochraceum</name>
    <dbReference type="NCBI Taxonomy" id="92696"/>
    <lineage>
        <taxon>Eukaryota</taxon>
        <taxon>Fungi</taxon>
        <taxon>Dikarya</taxon>
        <taxon>Basidiomycota</taxon>
        <taxon>Agaricomycotina</taxon>
        <taxon>Agaricomycetes</taxon>
        <taxon>Polyporales</taxon>
        <taxon>Steccherinaceae</taxon>
        <taxon>Steccherinum</taxon>
    </lineage>
</organism>
<reference evidence="5 6" key="1">
    <citation type="submission" date="2018-11" db="EMBL/GenBank/DDBJ databases">
        <title>Genome assembly of Steccherinum ochraceum LE-BIN_3174, the white-rot fungus of the Steccherinaceae family (The Residual Polyporoid clade, Polyporales, Basidiomycota).</title>
        <authorList>
            <person name="Fedorova T.V."/>
            <person name="Glazunova O.A."/>
            <person name="Landesman E.O."/>
            <person name="Moiseenko K.V."/>
            <person name="Psurtseva N.V."/>
            <person name="Savinova O.S."/>
            <person name="Shakhova N.V."/>
            <person name="Tyazhelova T.V."/>
            <person name="Vasina D.V."/>
        </authorList>
    </citation>
    <scope>NUCLEOTIDE SEQUENCE [LARGE SCALE GENOMIC DNA]</scope>
    <source>
        <strain evidence="5 6">LE-BIN_3174</strain>
    </source>
</reference>
<evidence type="ECO:0000259" key="4">
    <source>
        <dbReference type="PROSITE" id="PS51939"/>
    </source>
</evidence>
<evidence type="ECO:0000313" key="6">
    <source>
        <dbReference type="Proteomes" id="UP000292702"/>
    </source>
</evidence>
<dbReference type="AlphaFoldDB" id="A0A4V2MV84"/>
<feature type="domain" description="XRRM" evidence="4">
    <location>
        <begin position="386"/>
        <end position="539"/>
    </location>
</feature>
<dbReference type="InterPro" id="IPR012677">
    <property type="entry name" value="Nucleotide-bd_a/b_plait_sf"/>
</dbReference>